<dbReference type="PANTHER" id="PTHR36511:SF3">
    <property type="entry name" value="ANTITOXIN HIGA-2"/>
    <property type="match status" value="1"/>
</dbReference>
<gene>
    <name evidence="5" type="ORF">EV692_1610</name>
</gene>
<dbReference type="AlphaFoldDB" id="A0A4R1KUJ6"/>
<dbReference type="Gene3D" id="1.10.260.40">
    <property type="entry name" value="lambda repressor-like DNA-binding domains"/>
    <property type="match status" value="1"/>
</dbReference>
<name>A0A4R1KUJ6_9PAST</name>
<keyword evidence="1" id="KW-0805">Transcription regulation</keyword>
<dbReference type="PROSITE" id="PS50943">
    <property type="entry name" value="HTH_CROC1"/>
    <property type="match status" value="1"/>
</dbReference>
<keyword evidence="2" id="KW-0238">DNA-binding</keyword>
<dbReference type="GO" id="GO:0003677">
    <property type="term" value="F:DNA binding"/>
    <property type="evidence" value="ECO:0007669"/>
    <property type="project" value="UniProtKB-KW"/>
</dbReference>
<dbReference type="CDD" id="cd00093">
    <property type="entry name" value="HTH_XRE"/>
    <property type="match status" value="1"/>
</dbReference>
<keyword evidence="3" id="KW-0804">Transcription</keyword>
<sequence length="105" mass="11997">MKYNNIIDQQIHQHIVDLYEHGLVDEKMMKEFDERCLVPEQPQTLTSNEITKIREKEGISQTAFAHRLNVSKNIVAAWERGTRTPKGAALKLLTLVQQKGIDAIA</sequence>
<dbReference type="InterPro" id="IPR001387">
    <property type="entry name" value="Cro/C1-type_HTH"/>
</dbReference>
<dbReference type="SUPFAM" id="SSF47413">
    <property type="entry name" value="lambda repressor-like DNA-binding domains"/>
    <property type="match status" value="1"/>
</dbReference>
<dbReference type="OrthoDB" id="9799384at2"/>
<keyword evidence="6" id="KW-1185">Reference proteome</keyword>
<feature type="domain" description="HTH cro/C1-type" evidence="4">
    <location>
        <begin position="50"/>
        <end position="93"/>
    </location>
</feature>
<dbReference type="Pfam" id="PF01381">
    <property type="entry name" value="HTH_3"/>
    <property type="match status" value="1"/>
</dbReference>
<dbReference type="Proteomes" id="UP000295496">
    <property type="component" value="Unassembled WGS sequence"/>
</dbReference>
<proteinExistence type="predicted"/>
<dbReference type="InterPro" id="IPR010982">
    <property type="entry name" value="Lambda_DNA-bd_dom_sf"/>
</dbReference>
<dbReference type="RefSeq" id="WP_132302213.1">
    <property type="nucleotide sequence ID" value="NZ_CP170642.1"/>
</dbReference>
<accession>A0A4R1KUJ6</accession>
<dbReference type="InterPro" id="IPR052359">
    <property type="entry name" value="HTH-type_reg/antitoxin"/>
</dbReference>
<dbReference type="SMART" id="SM00530">
    <property type="entry name" value="HTH_XRE"/>
    <property type="match status" value="1"/>
</dbReference>
<dbReference type="EMBL" id="SMGJ01000005">
    <property type="protein sequence ID" value="TCK68280.1"/>
    <property type="molecule type" value="Genomic_DNA"/>
</dbReference>
<evidence type="ECO:0000259" key="4">
    <source>
        <dbReference type="PROSITE" id="PS50943"/>
    </source>
</evidence>
<reference evidence="5 6" key="1">
    <citation type="submission" date="2019-03" db="EMBL/GenBank/DDBJ databases">
        <title>Genomic Encyclopedia of Type Strains, Phase IV (KMG-IV): sequencing the most valuable type-strain genomes for metagenomic binning, comparative biology and taxonomic classification.</title>
        <authorList>
            <person name="Goeker M."/>
        </authorList>
    </citation>
    <scope>NUCLEOTIDE SEQUENCE [LARGE SCALE GENOMIC DNA]</scope>
    <source>
        <strain evidence="5 6">DSM 10053</strain>
    </source>
</reference>
<protein>
    <submittedName>
        <fullName evidence="5">Putative transcriptional regulator</fullName>
    </submittedName>
</protein>
<evidence type="ECO:0000313" key="5">
    <source>
        <dbReference type="EMBL" id="TCK68280.1"/>
    </source>
</evidence>
<evidence type="ECO:0000256" key="3">
    <source>
        <dbReference type="ARBA" id="ARBA00023163"/>
    </source>
</evidence>
<evidence type="ECO:0000256" key="2">
    <source>
        <dbReference type="ARBA" id="ARBA00023125"/>
    </source>
</evidence>
<evidence type="ECO:0000256" key="1">
    <source>
        <dbReference type="ARBA" id="ARBA00023015"/>
    </source>
</evidence>
<organism evidence="5 6">
    <name type="scientific">Lonepinella koalarum</name>
    <dbReference type="NCBI Taxonomy" id="53417"/>
    <lineage>
        <taxon>Bacteria</taxon>
        <taxon>Pseudomonadati</taxon>
        <taxon>Pseudomonadota</taxon>
        <taxon>Gammaproteobacteria</taxon>
        <taxon>Pasteurellales</taxon>
        <taxon>Pasteurellaceae</taxon>
        <taxon>Lonepinella</taxon>
    </lineage>
</organism>
<comment type="caution">
    <text evidence="5">The sequence shown here is derived from an EMBL/GenBank/DDBJ whole genome shotgun (WGS) entry which is preliminary data.</text>
</comment>
<dbReference type="PANTHER" id="PTHR36511">
    <property type="entry name" value="MERR FAMILY BACTERIAL REGULATORY PROTEIN"/>
    <property type="match status" value="1"/>
</dbReference>
<evidence type="ECO:0000313" key="6">
    <source>
        <dbReference type="Proteomes" id="UP000295496"/>
    </source>
</evidence>